<dbReference type="Gene3D" id="3.10.450.40">
    <property type="match status" value="1"/>
</dbReference>
<dbReference type="SUPFAM" id="SSF160719">
    <property type="entry name" value="gpW/gp25-like"/>
    <property type="match status" value="1"/>
</dbReference>
<dbReference type="AlphaFoldDB" id="H1SDI0"/>
<evidence type="ECO:0000313" key="2">
    <source>
        <dbReference type="Proteomes" id="UP000005808"/>
    </source>
</evidence>
<dbReference type="InterPro" id="IPR010877">
    <property type="entry name" value="Phage_Mu_Gp46"/>
</dbReference>
<dbReference type="EMBL" id="AHJE01000093">
    <property type="protein sequence ID" value="EHP39434.1"/>
    <property type="molecule type" value="Genomic_DNA"/>
</dbReference>
<comment type="caution">
    <text evidence="1">The sequence shown here is derived from an EMBL/GenBank/DDBJ whole genome shotgun (WGS) entry which is preliminary data.</text>
</comment>
<dbReference type="PATRIC" id="fig|1127483.3.peg.6344"/>
<dbReference type="Pfam" id="PF07409">
    <property type="entry name" value="GP46"/>
    <property type="match status" value="1"/>
</dbReference>
<evidence type="ECO:0000313" key="1">
    <source>
        <dbReference type="EMBL" id="EHP39434.1"/>
    </source>
</evidence>
<dbReference type="OrthoDB" id="6689897at2"/>
<proteinExistence type="predicted"/>
<dbReference type="Proteomes" id="UP000005808">
    <property type="component" value="Unassembled WGS sequence"/>
</dbReference>
<reference evidence="1 2" key="1">
    <citation type="journal article" date="2012" name="J. Bacteriol.">
        <title>De Novo Genome Project of Cupriavidus basilensis OR16.</title>
        <authorList>
            <person name="Cserhati M."/>
            <person name="Kriszt B."/>
            <person name="Szoboszlay S."/>
            <person name="Toth A."/>
            <person name="Szabo I."/>
            <person name="Tancsics A."/>
            <person name="Nagy I."/>
            <person name="Horvath B."/>
            <person name="Nagy I."/>
            <person name="Kukolya J."/>
        </authorList>
    </citation>
    <scope>NUCLEOTIDE SEQUENCE [LARGE SCALE GENOMIC DNA]</scope>
    <source>
        <strain evidence="1 2">OR16</strain>
    </source>
</reference>
<organism evidence="1 2">
    <name type="scientific">Cupriavidus basilensis OR16</name>
    <dbReference type="NCBI Taxonomy" id="1127483"/>
    <lineage>
        <taxon>Bacteria</taxon>
        <taxon>Pseudomonadati</taxon>
        <taxon>Pseudomonadota</taxon>
        <taxon>Betaproteobacteria</taxon>
        <taxon>Burkholderiales</taxon>
        <taxon>Burkholderiaceae</taxon>
        <taxon>Cupriavidus</taxon>
    </lineage>
</organism>
<sequence length="116" mass="12947">MDMGLDPLTGDYSGQVIDDLGNAVYLRLQTPLGSWWADPTLGSRLHELQREKDVPRIQILAKQYAEEALRPILDDGRATSITVETEQPHDGRCLLLITVVDAQGRKRAFNHPVKVA</sequence>
<gene>
    <name evidence="1" type="ORF">OR16_31784</name>
</gene>
<accession>H1SDI0</accession>
<protein>
    <recommendedName>
        <fullName evidence="3">Phage GP46 family protein</fullName>
    </recommendedName>
</protein>
<evidence type="ECO:0008006" key="3">
    <source>
        <dbReference type="Google" id="ProtNLM"/>
    </source>
</evidence>
<name>H1SDI0_9BURK</name>